<dbReference type="InterPro" id="IPR036259">
    <property type="entry name" value="MFS_trans_sf"/>
</dbReference>
<organism evidence="2">
    <name type="scientific">Magnetospirillum gryphiswaldense</name>
    <dbReference type="NCBI Taxonomy" id="55518"/>
    <lineage>
        <taxon>Bacteria</taxon>
        <taxon>Pseudomonadati</taxon>
        <taxon>Pseudomonadota</taxon>
        <taxon>Alphaproteobacteria</taxon>
        <taxon>Rhodospirillales</taxon>
        <taxon>Rhodospirillaceae</taxon>
        <taxon>Magnetospirillum</taxon>
    </lineage>
</organism>
<keyword evidence="1" id="KW-0812">Transmembrane</keyword>
<reference evidence="2" key="1">
    <citation type="journal article" date="2007" name="J. Bacteriol.">
        <title>Comparative genome analysis of four magnetotactic bacteria reveals a complex set of group-specific genes implicated in magnetosome biomineralization and function.</title>
        <authorList>
            <person name="Richter M."/>
            <person name="Kube M."/>
            <person name="Bazylinski D.A."/>
            <person name="Lombardot T."/>
            <person name="Gloeckner F.O."/>
            <person name="Reinhardt R."/>
            <person name="Schueler D."/>
        </authorList>
    </citation>
    <scope>NUCLEOTIDE SEQUENCE</scope>
    <source>
        <strain evidence="2">MSR-1</strain>
    </source>
</reference>
<dbReference type="Gene3D" id="1.20.1250.20">
    <property type="entry name" value="MFS general substrate transporter like domains"/>
    <property type="match status" value="1"/>
</dbReference>
<gene>
    <name evidence="2" type="ORF">MGR_2042</name>
</gene>
<dbReference type="AlphaFoldDB" id="A4TUD2"/>
<keyword evidence="1" id="KW-1133">Transmembrane helix</keyword>
<proteinExistence type="predicted"/>
<feature type="transmembrane region" description="Helical" evidence="1">
    <location>
        <begin position="49"/>
        <end position="71"/>
    </location>
</feature>
<dbReference type="EMBL" id="CU459003">
    <property type="protein sequence ID" value="CAM74239.1"/>
    <property type="molecule type" value="Genomic_DNA"/>
</dbReference>
<keyword evidence="1" id="KW-0472">Membrane</keyword>
<dbReference type="SUPFAM" id="SSF103473">
    <property type="entry name" value="MFS general substrate transporter"/>
    <property type="match status" value="1"/>
</dbReference>
<evidence type="ECO:0000256" key="1">
    <source>
        <dbReference type="SAM" id="Phobius"/>
    </source>
</evidence>
<name>A4TUD2_9PROT</name>
<protein>
    <submittedName>
        <fullName evidence="2">Membrane protein</fullName>
    </submittedName>
</protein>
<evidence type="ECO:0000313" key="2">
    <source>
        <dbReference type="EMBL" id="CAM74239.1"/>
    </source>
</evidence>
<sequence>MTVTMSIPAYIPILAATTAAQSLVSLAMLSPAAVAPAIARDLQVSGAMIGWWISMAYGGAMITSLLGGNAVRRFGATRSTQIGLLLVCPGRRRHDGRHPAPGPVGGLADRIGLWHDQPGGVASAGPQHQPGTA</sequence>
<accession>A4TUD2</accession>